<dbReference type="InterPro" id="IPR029063">
    <property type="entry name" value="SAM-dependent_MTases_sf"/>
</dbReference>
<feature type="domain" description="Methyltransferase" evidence="2">
    <location>
        <begin position="271"/>
        <end position="565"/>
    </location>
</feature>
<dbReference type="InterPro" id="IPR029058">
    <property type="entry name" value="AB_hydrolase_fold"/>
</dbReference>
<proteinExistence type="predicted"/>
<dbReference type="SUPFAM" id="SSF53474">
    <property type="entry name" value="alpha/beta-Hydrolases"/>
    <property type="match status" value="1"/>
</dbReference>
<reference evidence="3" key="1">
    <citation type="submission" date="2019-09" db="EMBL/GenBank/DDBJ databases">
        <authorList>
            <person name="Hjerde E."/>
        </authorList>
    </citation>
    <scope>NUCLEOTIDE SEQUENCE</scope>
    <source>
        <strain evidence="3">06/09/160</strain>
    </source>
</reference>
<gene>
    <name evidence="3" type="primary">ynbC</name>
    <name evidence="3" type="ORF">AW0309160_03018</name>
</gene>
<accession>A0A5Q4ZUM3</accession>
<protein>
    <submittedName>
        <fullName evidence="3">Uncharacterized protein</fullName>
    </submittedName>
</protein>
<feature type="domain" description="Serine aminopeptidase S33" evidence="1">
    <location>
        <begin position="26"/>
        <end position="261"/>
    </location>
</feature>
<evidence type="ECO:0000313" key="3">
    <source>
        <dbReference type="EMBL" id="VVV05538.1"/>
    </source>
</evidence>
<dbReference type="PANTHER" id="PTHR11614">
    <property type="entry name" value="PHOSPHOLIPASE-RELATED"/>
    <property type="match status" value="1"/>
</dbReference>
<dbReference type="InterPro" id="IPR022744">
    <property type="entry name" value="MeTrfase_dom_put"/>
</dbReference>
<dbReference type="AlphaFoldDB" id="A0A5Q4ZUM3"/>
<dbReference type="Gene3D" id="3.40.50.150">
    <property type="entry name" value="Vaccinia Virus protein VP39"/>
    <property type="match status" value="1"/>
</dbReference>
<dbReference type="InterPro" id="IPR051044">
    <property type="entry name" value="MAG_DAG_Lipase"/>
</dbReference>
<dbReference type="EMBL" id="LR721751">
    <property type="protein sequence ID" value="VVV05538.1"/>
    <property type="molecule type" value="Genomic_DNA"/>
</dbReference>
<dbReference type="Pfam" id="PF12147">
    <property type="entry name" value="Methyltransf_20"/>
    <property type="match status" value="1"/>
</dbReference>
<organism evidence="3">
    <name type="scientific">Aliivibrio wodanis</name>
    <dbReference type="NCBI Taxonomy" id="80852"/>
    <lineage>
        <taxon>Bacteria</taxon>
        <taxon>Pseudomonadati</taxon>
        <taxon>Pseudomonadota</taxon>
        <taxon>Gammaproteobacteria</taxon>
        <taxon>Vibrionales</taxon>
        <taxon>Vibrionaceae</taxon>
        <taxon>Aliivibrio</taxon>
    </lineage>
</organism>
<dbReference type="Pfam" id="PF12146">
    <property type="entry name" value="Hydrolase_4"/>
    <property type="match status" value="1"/>
</dbReference>
<evidence type="ECO:0000259" key="2">
    <source>
        <dbReference type="Pfam" id="PF12147"/>
    </source>
</evidence>
<evidence type="ECO:0000259" key="1">
    <source>
        <dbReference type="Pfam" id="PF12146"/>
    </source>
</evidence>
<dbReference type="Gene3D" id="3.40.50.1820">
    <property type="entry name" value="alpha/beta hydrolase"/>
    <property type="match status" value="1"/>
</dbReference>
<dbReference type="CDD" id="cd02440">
    <property type="entry name" value="AdoMet_MTases"/>
    <property type="match status" value="1"/>
</dbReference>
<dbReference type="InterPro" id="IPR022742">
    <property type="entry name" value="Hydrolase_4"/>
</dbReference>
<dbReference type="SUPFAM" id="SSF53335">
    <property type="entry name" value="S-adenosyl-L-methionine-dependent methyltransferases"/>
    <property type="match status" value="1"/>
</dbReference>
<sequence>MTLEHHSFSSWDETKIIYRSWNQQPDTKGIILLLHRGHEHSGRMEAMADFFVNHNYTVYAWDARGNGLSEGPRDDAKSFSVFAKDLQLFVEKISNETQRSTEDMFIIASSMGAVIAASWVHDYAPNIRGMILATPAFNIRLYVPFAIPLLKVARQLSLLPKVTSYVKSKVLTHDRSQQAIYNQDPLISNSISTDLLIDTYQTGQRIIDDAEAIHTPTLVLCAGQDWVVSRSAQRKFYNRLSSTKKEWAYYPDLYHAIFHEDKTTDVFNRCQTFLDECFVQPIIKVNYDNANHYGTSKDKMDSLLLPSINPIYSITKAVLNSIGRLSQGINIGLQHGFDSGQSLDNVYTNKAEGTTFIGKIVDRIYLDSPGWKGIRCRKEIIAKLLEKYLDTTRPFHVLDIASGNGRYLFDLMDSNPLTSVEMRDFDSSNIQIMASRIESMNLASRANAVQADAFSKESYLNKSNYDLAIVSGLFELFPDNTLIKTALKGMVEQLAPGGYLLYTNQPWHPQQEFIARTLNNHRGKPWIMRCRSQAEMDALVTEAGLKKIDMNIDPSGIFTVSIAQKNL</sequence>
<name>A0A5Q4ZUM3_9GAMM</name>